<dbReference type="Gene3D" id="3.30.930.30">
    <property type="match status" value="1"/>
</dbReference>
<feature type="region of interest" description="Disordered" evidence="3">
    <location>
        <begin position="193"/>
        <end position="212"/>
    </location>
</feature>
<gene>
    <name evidence="5" type="primary">mobQ</name>
    <name evidence="5" type="ORF">ACFPB0_14265</name>
</gene>
<dbReference type="Proteomes" id="UP001596024">
    <property type="component" value="Unassembled WGS sequence"/>
</dbReference>
<dbReference type="Pfam" id="PF03389">
    <property type="entry name" value="MobA_MobL"/>
    <property type="match status" value="1"/>
</dbReference>
<comment type="similarity">
    <text evidence="1">Belongs to the MobA/MobL family.</text>
</comment>
<protein>
    <submittedName>
        <fullName evidence="5">MobQ family relaxase</fullName>
    </submittedName>
</protein>
<accession>A0ABV9NGQ5</accession>
<dbReference type="EMBL" id="JBHSGQ010000013">
    <property type="protein sequence ID" value="MFC4726454.1"/>
    <property type="molecule type" value="Genomic_DNA"/>
</dbReference>
<evidence type="ECO:0000256" key="3">
    <source>
        <dbReference type="SAM" id="MobiDB-lite"/>
    </source>
</evidence>
<organism evidence="5 6">
    <name type="scientific">Glycocaulis abyssi</name>
    <dbReference type="NCBI Taxonomy" id="1433403"/>
    <lineage>
        <taxon>Bacteria</taxon>
        <taxon>Pseudomonadati</taxon>
        <taxon>Pseudomonadota</taxon>
        <taxon>Alphaproteobacteria</taxon>
        <taxon>Maricaulales</taxon>
        <taxon>Maricaulaceae</taxon>
        <taxon>Glycocaulis</taxon>
    </lineage>
</organism>
<evidence type="ECO:0000256" key="2">
    <source>
        <dbReference type="ARBA" id="ARBA00022971"/>
    </source>
</evidence>
<feature type="domain" description="MobA/MobL protein" evidence="4">
    <location>
        <begin position="17"/>
        <end position="215"/>
    </location>
</feature>
<dbReference type="NCBIfam" id="NF041496">
    <property type="entry name" value="MobQ"/>
    <property type="match status" value="1"/>
</dbReference>
<sequence length="527" mass="61024">MAIYSFRVSVIKRSAGRSSVAAAAYRAGEALNDERTGTTHDYSRKGGVLHSEIIAPEHAPDWCRDREELWNAVEARETRVNSQTAREITMALPHELTDSQREQLVREFLEKECVSRGMVADFAIHLPDRDGDQRNHHAHAMLTLREVGSEGFTRKAREWNDRSLLDHWRSSWADHCNAALDRAGRPERVDHRTLEAQGQDREPTQHEGPDVTSMIREGVVLDAANANEEKRRRNAERSQLEERRAELDVLIERPELIKSLGEAKPDKAALKQAMKALKRADQSHGELNAIRHEIAKERRTIYAHDKRSQHLDRLDMAVEGGFASVFKNPEQAKALFKKRCAEGKKSPAQIAREMMRKPAHFGALRGRRIAILWKSAERKEALLSLPILAEKARKGEYLRRKLARQKPKVEQAKQRLRQLAERRTDLEKTPSPERLIAQRQLQQAARGLSNDDWNALSWDEKKTIADARRLMRDEQTRHFADRQIALMRQQSLERDQQRQQSLKEEREREREREIERQNERNRGNPGR</sequence>
<evidence type="ECO:0000256" key="1">
    <source>
        <dbReference type="ARBA" id="ARBA00010873"/>
    </source>
</evidence>
<comment type="caution">
    <text evidence="5">The sequence shown here is derived from an EMBL/GenBank/DDBJ whole genome shotgun (WGS) entry which is preliminary data.</text>
</comment>
<evidence type="ECO:0000313" key="6">
    <source>
        <dbReference type="Proteomes" id="UP001596024"/>
    </source>
</evidence>
<feature type="compositionally biased region" description="Basic and acidic residues" evidence="3">
    <location>
        <begin position="193"/>
        <end position="209"/>
    </location>
</feature>
<evidence type="ECO:0000313" key="5">
    <source>
        <dbReference type="EMBL" id="MFC4726454.1"/>
    </source>
</evidence>
<evidence type="ECO:0000259" key="4">
    <source>
        <dbReference type="Pfam" id="PF03389"/>
    </source>
</evidence>
<reference evidence="6" key="1">
    <citation type="journal article" date="2019" name="Int. J. Syst. Evol. Microbiol.">
        <title>The Global Catalogue of Microorganisms (GCM) 10K type strain sequencing project: providing services to taxonomists for standard genome sequencing and annotation.</title>
        <authorList>
            <consortium name="The Broad Institute Genomics Platform"/>
            <consortium name="The Broad Institute Genome Sequencing Center for Infectious Disease"/>
            <person name="Wu L."/>
            <person name="Ma J."/>
        </authorList>
    </citation>
    <scope>NUCLEOTIDE SEQUENCE [LARGE SCALE GENOMIC DNA]</scope>
    <source>
        <strain evidence="6">CCUG 62981</strain>
    </source>
</reference>
<name>A0ABV9NGQ5_9PROT</name>
<dbReference type="InterPro" id="IPR005053">
    <property type="entry name" value="MobA_MobL"/>
</dbReference>
<feature type="compositionally biased region" description="Basic and acidic residues" evidence="3">
    <location>
        <begin position="491"/>
        <end position="527"/>
    </location>
</feature>
<keyword evidence="6" id="KW-1185">Reference proteome</keyword>
<dbReference type="RefSeq" id="WP_371392230.1">
    <property type="nucleotide sequence ID" value="NZ_CP163421.1"/>
</dbReference>
<proteinExistence type="inferred from homology"/>
<feature type="region of interest" description="Disordered" evidence="3">
    <location>
        <begin position="487"/>
        <end position="527"/>
    </location>
</feature>
<keyword evidence="2" id="KW-0184">Conjugation</keyword>